<dbReference type="Proteomes" id="UP000198762">
    <property type="component" value="Unassembled WGS sequence"/>
</dbReference>
<evidence type="ECO:0000256" key="8">
    <source>
        <dbReference type="ARBA" id="ARBA00023136"/>
    </source>
</evidence>
<dbReference type="PANTHER" id="PTHR13929">
    <property type="entry name" value="1,4-DIHYDROXY-2-NAPHTHOATE OCTAPRENYLTRANSFERASE"/>
    <property type="match status" value="1"/>
</dbReference>
<keyword evidence="7 9" id="KW-1133">Transmembrane helix</keyword>
<keyword evidence="3" id="KW-0474">Menaquinone biosynthesis</keyword>
<dbReference type="Gene3D" id="1.10.357.140">
    <property type="entry name" value="UbiA prenyltransferase"/>
    <property type="match status" value="1"/>
</dbReference>
<sequence length="297" mass="31069">MTLYTVVRSMRLPFLVLTPACVLVGVATALATSGAVAWLDVCLALTGALAAHIGVNTLNEYQDFASGLDALTVRTPFSGGSGALVTDPGAATAVRWVAILSLAVTVLVGSYFMARYGSALLPVGVLGLATIVLYTGWLNRRPWLCLVAPGLAFGPLMVMGTHFVLTGEYSLLAAFASLIPFFLVNNLLLLNQYPDIKADNQVGRRHLPIVYGRRFSTQVYGIQLGFAALLVLAGVAAMGLPALSLLVLLPLGAGALAWMGARRRGEQPAAFQKTMGWNVVAAVSTPVVLAVTLVAGS</sequence>
<evidence type="ECO:0000256" key="7">
    <source>
        <dbReference type="ARBA" id="ARBA00022989"/>
    </source>
</evidence>
<dbReference type="RefSeq" id="WP_218144795.1">
    <property type="nucleotide sequence ID" value="NZ_FOHZ01000006.1"/>
</dbReference>
<keyword evidence="8 9" id="KW-0472">Membrane</keyword>
<dbReference type="GO" id="GO:0004659">
    <property type="term" value="F:prenyltransferase activity"/>
    <property type="evidence" value="ECO:0007669"/>
    <property type="project" value="InterPro"/>
</dbReference>
<dbReference type="GO" id="GO:0042371">
    <property type="term" value="P:vitamin K biosynthetic process"/>
    <property type="evidence" value="ECO:0007669"/>
    <property type="project" value="TreeGrafter"/>
</dbReference>
<evidence type="ECO:0000256" key="4">
    <source>
        <dbReference type="ARBA" id="ARBA00022475"/>
    </source>
</evidence>
<evidence type="ECO:0000313" key="11">
    <source>
        <dbReference type="Proteomes" id="UP000198762"/>
    </source>
</evidence>
<comment type="subcellular location">
    <subcellularLocation>
        <location evidence="1">Membrane</location>
        <topology evidence="1">Multi-pass membrane protein</topology>
    </subcellularLocation>
</comment>
<evidence type="ECO:0000256" key="2">
    <source>
        <dbReference type="ARBA" id="ARBA00004863"/>
    </source>
</evidence>
<feature type="transmembrane region" description="Helical" evidence="9">
    <location>
        <begin position="37"/>
        <end position="55"/>
    </location>
</feature>
<dbReference type="GO" id="GO:0016020">
    <property type="term" value="C:membrane"/>
    <property type="evidence" value="ECO:0007669"/>
    <property type="project" value="UniProtKB-SubCell"/>
</dbReference>
<dbReference type="CDD" id="cd13962">
    <property type="entry name" value="PT_UbiA_UBIAD1"/>
    <property type="match status" value="1"/>
</dbReference>
<feature type="transmembrane region" description="Helical" evidence="9">
    <location>
        <begin position="243"/>
        <end position="262"/>
    </location>
</feature>
<dbReference type="InterPro" id="IPR026046">
    <property type="entry name" value="UBIAD1"/>
</dbReference>
<evidence type="ECO:0000313" key="10">
    <source>
        <dbReference type="EMBL" id="SET23705.1"/>
    </source>
</evidence>
<feature type="transmembrane region" description="Helical" evidence="9">
    <location>
        <begin position="119"/>
        <end position="137"/>
    </location>
</feature>
<organism evidence="10 11">
    <name type="scientific">Marinobacter segnicrescens</name>
    <dbReference type="NCBI Taxonomy" id="430453"/>
    <lineage>
        <taxon>Bacteria</taxon>
        <taxon>Pseudomonadati</taxon>
        <taxon>Pseudomonadota</taxon>
        <taxon>Gammaproteobacteria</taxon>
        <taxon>Pseudomonadales</taxon>
        <taxon>Marinobacteraceae</taxon>
        <taxon>Marinobacter</taxon>
    </lineage>
</organism>
<feature type="transmembrane region" description="Helical" evidence="9">
    <location>
        <begin position="12"/>
        <end position="31"/>
    </location>
</feature>
<evidence type="ECO:0000256" key="1">
    <source>
        <dbReference type="ARBA" id="ARBA00004141"/>
    </source>
</evidence>
<evidence type="ECO:0000256" key="9">
    <source>
        <dbReference type="SAM" id="Phobius"/>
    </source>
</evidence>
<proteinExistence type="predicted"/>
<dbReference type="GO" id="GO:0009234">
    <property type="term" value="P:menaquinone biosynthetic process"/>
    <property type="evidence" value="ECO:0007669"/>
    <property type="project" value="UniProtKB-UniPathway"/>
</dbReference>
<dbReference type="UniPathway" id="UPA00079"/>
<dbReference type="PANTHER" id="PTHR13929:SF0">
    <property type="entry name" value="UBIA PRENYLTRANSFERASE DOMAIN-CONTAINING PROTEIN 1"/>
    <property type="match status" value="1"/>
</dbReference>
<keyword evidence="4" id="KW-1003">Cell membrane</keyword>
<feature type="transmembrane region" description="Helical" evidence="9">
    <location>
        <begin position="144"/>
        <end position="165"/>
    </location>
</feature>
<feature type="transmembrane region" description="Helical" evidence="9">
    <location>
        <begin position="219"/>
        <end position="237"/>
    </location>
</feature>
<dbReference type="InterPro" id="IPR000537">
    <property type="entry name" value="UbiA_prenyltransferase"/>
</dbReference>
<dbReference type="STRING" id="430453.SAMN04487962_1068"/>
<dbReference type="PIRSF" id="PIRSF005355">
    <property type="entry name" value="UBIAD1"/>
    <property type="match status" value="1"/>
</dbReference>
<protein>
    <submittedName>
        <fullName evidence="10">1,4-dihydroxy-2-naphthoate octaprenyltransferase</fullName>
    </submittedName>
</protein>
<keyword evidence="5 10" id="KW-0808">Transferase</keyword>
<keyword evidence="6 9" id="KW-0812">Transmembrane</keyword>
<gene>
    <name evidence="10" type="ORF">SAMN04487962_1068</name>
</gene>
<feature type="transmembrane region" description="Helical" evidence="9">
    <location>
        <begin position="171"/>
        <end position="190"/>
    </location>
</feature>
<evidence type="ECO:0000256" key="5">
    <source>
        <dbReference type="ARBA" id="ARBA00022679"/>
    </source>
</evidence>
<dbReference type="Pfam" id="PF01040">
    <property type="entry name" value="UbiA"/>
    <property type="match status" value="1"/>
</dbReference>
<dbReference type="EMBL" id="FOHZ01000006">
    <property type="protein sequence ID" value="SET23705.1"/>
    <property type="molecule type" value="Genomic_DNA"/>
</dbReference>
<accession>A0A1I0CX47</accession>
<name>A0A1I0CX47_9GAMM</name>
<evidence type="ECO:0000256" key="3">
    <source>
        <dbReference type="ARBA" id="ARBA00022428"/>
    </source>
</evidence>
<dbReference type="AlphaFoldDB" id="A0A1I0CX47"/>
<dbReference type="InterPro" id="IPR044878">
    <property type="entry name" value="UbiA_sf"/>
</dbReference>
<feature type="transmembrane region" description="Helical" evidence="9">
    <location>
        <begin position="274"/>
        <end position="295"/>
    </location>
</feature>
<evidence type="ECO:0000256" key="6">
    <source>
        <dbReference type="ARBA" id="ARBA00022692"/>
    </source>
</evidence>
<reference evidence="11" key="1">
    <citation type="submission" date="2016-10" db="EMBL/GenBank/DDBJ databases">
        <authorList>
            <person name="Varghese N."/>
            <person name="Submissions S."/>
        </authorList>
    </citation>
    <scope>NUCLEOTIDE SEQUENCE [LARGE SCALE GENOMIC DNA]</scope>
    <source>
        <strain evidence="11">CGMCC 1.6489</strain>
    </source>
</reference>
<comment type="pathway">
    <text evidence="2">Quinol/quinone metabolism; menaquinone biosynthesis.</text>
</comment>
<feature type="transmembrane region" description="Helical" evidence="9">
    <location>
        <begin position="93"/>
        <end position="113"/>
    </location>
</feature>
<keyword evidence="11" id="KW-1185">Reference proteome</keyword>